<sequence length="274" mass="31131">MAEAAVEKLNALLWERIDAFLARSRTSHGLYGDVVHRLALRRRTAVLFGGALRDLMASGEKAEPRDLDLVLDSPLGDDLPGAGVENRFNRFGGRRLKDGEYEIDLWPLARTWAFHALGIGSRDFTDLPRTTFLNVEALAVRLGASARRLGPWDEAFFRGFLDRMVEVNLEDNPNPLGCVVRSLVTTHKLGFSMGPKLVSYIHRHTRGRDLEELVNFQTLHYGRVILPLGQLAVIRTAVRDHLRTCRSAPFRYFAAHGTHRRVSAVREEWWRRLV</sequence>
<proteinExistence type="predicted"/>
<dbReference type="RefSeq" id="WP_162666533.1">
    <property type="nucleotide sequence ID" value="NZ_LR593886.1"/>
</dbReference>
<dbReference type="EMBL" id="LR593886">
    <property type="protein sequence ID" value="VTR91554.1"/>
    <property type="molecule type" value="Genomic_DNA"/>
</dbReference>
<protein>
    <recommendedName>
        <fullName evidence="3">Poly A polymerase head domain-containing protein</fullName>
    </recommendedName>
</protein>
<evidence type="ECO:0000313" key="1">
    <source>
        <dbReference type="EMBL" id="VTR91554.1"/>
    </source>
</evidence>
<evidence type="ECO:0008006" key="3">
    <source>
        <dbReference type="Google" id="ProtNLM"/>
    </source>
</evidence>
<dbReference type="AlphaFoldDB" id="A0A6P2CV28"/>
<dbReference type="KEGG" id="gms:SOIL9_61600"/>
<dbReference type="Proteomes" id="UP000464178">
    <property type="component" value="Chromosome"/>
</dbReference>
<organism evidence="1 2">
    <name type="scientific">Gemmata massiliana</name>
    <dbReference type="NCBI Taxonomy" id="1210884"/>
    <lineage>
        <taxon>Bacteria</taxon>
        <taxon>Pseudomonadati</taxon>
        <taxon>Planctomycetota</taxon>
        <taxon>Planctomycetia</taxon>
        <taxon>Gemmatales</taxon>
        <taxon>Gemmataceae</taxon>
        <taxon>Gemmata</taxon>
    </lineage>
</organism>
<reference evidence="1 2" key="1">
    <citation type="submission" date="2019-05" db="EMBL/GenBank/DDBJ databases">
        <authorList>
            <consortium name="Science for Life Laboratories"/>
        </authorList>
    </citation>
    <scope>NUCLEOTIDE SEQUENCE [LARGE SCALE GENOMIC DNA]</scope>
    <source>
        <strain evidence="1">Soil9</strain>
    </source>
</reference>
<accession>A0A6P2CV28</accession>
<keyword evidence="2" id="KW-1185">Reference proteome</keyword>
<name>A0A6P2CV28_9BACT</name>
<evidence type="ECO:0000313" key="2">
    <source>
        <dbReference type="Proteomes" id="UP000464178"/>
    </source>
</evidence>
<gene>
    <name evidence="1" type="ORF">SOIL9_61600</name>
</gene>